<feature type="signal peptide" evidence="1">
    <location>
        <begin position="1"/>
        <end position="36"/>
    </location>
</feature>
<evidence type="ECO:0000256" key="1">
    <source>
        <dbReference type="SAM" id="SignalP"/>
    </source>
</evidence>
<feature type="chain" id="PRO_5014675656" evidence="1">
    <location>
        <begin position="37"/>
        <end position="849"/>
    </location>
</feature>
<dbReference type="RefSeq" id="WP_104937499.1">
    <property type="nucleotide sequence ID" value="NZ_CP021255.1"/>
</dbReference>
<keyword evidence="1" id="KW-0732">Signal</keyword>
<reference evidence="2 3" key="1">
    <citation type="journal article" date="2018" name="MBio">
        <title>Insights into the evolution of host association through the isolation and characterization of a novel human periodontal pathobiont, Desulfobulbus oralis.</title>
        <authorList>
            <person name="Cross K.L."/>
            <person name="Chirania P."/>
            <person name="Xiong W."/>
            <person name="Beall C.J."/>
            <person name="Elkins J.G."/>
            <person name="Giannone R.J."/>
            <person name="Griffen A.L."/>
            <person name="Guss A.M."/>
            <person name="Hettich R.L."/>
            <person name="Joshi S.S."/>
            <person name="Mokrzan E.M."/>
            <person name="Martin R.K."/>
            <person name="Zhulin I.B."/>
            <person name="Leys E.J."/>
            <person name="Podar M."/>
        </authorList>
    </citation>
    <scope>NUCLEOTIDE SEQUENCE [LARGE SCALE GENOMIC DNA]</scope>
    <source>
        <strain evidence="2 3">ORNL</strain>
    </source>
</reference>
<protein>
    <submittedName>
        <fullName evidence="2">Uncharacterized protein</fullName>
    </submittedName>
</protein>
<organism evidence="2 3">
    <name type="scientific">Desulfobulbus oralis</name>
    <dbReference type="NCBI Taxonomy" id="1986146"/>
    <lineage>
        <taxon>Bacteria</taxon>
        <taxon>Pseudomonadati</taxon>
        <taxon>Thermodesulfobacteriota</taxon>
        <taxon>Desulfobulbia</taxon>
        <taxon>Desulfobulbales</taxon>
        <taxon>Desulfobulbaceae</taxon>
        <taxon>Desulfobulbus</taxon>
    </lineage>
</organism>
<gene>
    <name evidence="2" type="ORF">CAY53_08060</name>
</gene>
<dbReference type="Proteomes" id="UP000239867">
    <property type="component" value="Chromosome"/>
</dbReference>
<accession>A0A2L1GRL3</accession>
<proteinExistence type="predicted"/>
<keyword evidence="3" id="KW-1185">Reference proteome</keyword>
<evidence type="ECO:0000313" key="3">
    <source>
        <dbReference type="Proteomes" id="UP000239867"/>
    </source>
</evidence>
<name>A0A2L1GRL3_9BACT</name>
<dbReference type="KEGG" id="deo:CAY53_08060"/>
<dbReference type="AlphaFoldDB" id="A0A2L1GRL3"/>
<dbReference type="OrthoDB" id="5429425at2"/>
<dbReference type="EMBL" id="CP021255">
    <property type="protein sequence ID" value="AVD72296.1"/>
    <property type="molecule type" value="Genomic_DNA"/>
</dbReference>
<evidence type="ECO:0000313" key="2">
    <source>
        <dbReference type="EMBL" id="AVD72296.1"/>
    </source>
</evidence>
<sequence length="849" mass="92946">MQTTKYLVRKYACAKTLLGVLGLFCLPALNAAPLHAADTNPADAVSARQTVAACEQAGHRDPAEALVGSMNYNSQRIFRKICATRGADDGLIRQAGEALAVQRFSFEQARSYEALADIPGFGAQHVMPAIEAISSLSFASGLTFRSFAAMRGATIDHALQIIPQLNASSPLVNKAARSFFAVPGMSVDTAARGLPTLSRMGKKQAQALITYAEVPGMGPELMMAGMELIERMDDVNVWNARSLFKNREVSGSEALAWLRNYFALPTSQQEAIYDRLQGRQKSVLLKGLYDGAEEAIWKINNLHAVTNDNGYEYSAGTLNSMSSQNLRYLFNRLDPVTRSRFAGAFGGGNVAVLRQATSAARSQAARDLPTAGMYVVLAQGSELYDSSFRDIIVPVMKERIARRNGGDLLGFLRSIDPESRFVSDFISSNAQKGKLTDFFPQDFARQKEILNLVASSAFKDPDSVLLFSATFAHLLKMLTPEARSHLIALMGRASQSGDPVTAKLVRVILQYYEQNYPELLGTAAQVRIVQLLAAPGSRVNLDRYQVTPFAEWKRDNRIASLSMYHPDDDGRQSFASNANLLMKAGYRIEPSRQYSIGGVCGTGGAPGALFSAMRNRRCAISFVRTVGGVQIVNTQFVYSDKETQKELLRRFILSGDEMLAQRGHSYWRSEQIIEPLQELIEEGQITPADLQNKQRFLSLGSCGGVKVYTTLTRLFESRVDLLASIGTGLAMINDPYNKSFCEIVARTAGSPSWKQVAQQTAAIFAGGRGQDYLQPGSLTAILHKILDEDGVSGSIGGQSMSQGQRGTSRALQYRQQEQILPRADGGPVYIPRNQRVQPQDVGRPVRYGN</sequence>